<reference evidence="2" key="2">
    <citation type="journal article" date="2015" name="Data Brief">
        <title>Shoot transcriptome of the giant reed, Arundo donax.</title>
        <authorList>
            <person name="Barrero R.A."/>
            <person name="Guerrero F.D."/>
            <person name="Moolhuijzen P."/>
            <person name="Goolsby J.A."/>
            <person name="Tidwell J."/>
            <person name="Bellgard S.E."/>
            <person name="Bellgard M.I."/>
        </authorList>
    </citation>
    <scope>NUCLEOTIDE SEQUENCE</scope>
    <source>
        <tissue evidence="2">Shoot tissue taken approximately 20 cm above the soil surface</tissue>
    </source>
</reference>
<dbReference type="EMBL" id="GBRH01269062">
    <property type="protein sequence ID" value="JAD28833.1"/>
    <property type="molecule type" value="Transcribed_RNA"/>
</dbReference>
<evidence type="ECO:0000313" key="2">
    <source>
        <dbReference type="EMBL" id="JAD28833.1"/>
    </source>
</evidence>
<feature type="compositionally biased region" description="Basic residues" evidence="1">
    <location>
        <begin position="1"/>
        <end position="13"/>
    </location>
</feature>
<feature type="region of interest" description="Disordered" evidence="1">
    <location>
        <begin position="1"/>
        <end position="20"/>
    </location>
</feature>
<evidence type="ECO:0000256" key="1">
    <source>
        <dbReference type="SAM" id="MobiDB-lite"/>
    </source>
</evidence>
<reference evidence="2" key="1">
    <citation type="submission" date="2014-09" db="EMBL/GenBank/DDBJ databases">
        <authorList>
            <person name="Magalhaes I.L.F."/>
            <person name="Oliveira U."/>
            <person name="Santos F.R."/>
            <person name="Vidigal T.H.D.A."/>
            <person name="Brescovit A.D."/>
            <person name="Santos A.J."/>
        </authorList>
    </citation>
    <scope>NUCLEOTIDE SEQUENCE</scope>
    <source>
        <tissue evidence="2">Shoot tissue taken approximately 20 cm above the soil surface</tissue>
    </source>
</reference>
<protein>
    <submittedName>
        <fullName evidence="2">Uncharacterized protein</fullName>
    </submittedName>
</protein>
<organism evidence="2">
    <name type="scientific">Arundo donax</name>
    <name type="common">Giant reed</name>
    <name type="synonym">Donax arundinaceus</name>
    <dbReference type="NCBI Taxonomy" id="35708"/>
    <lineage>
        <taxon>Eukaryota</taxon>
        <taxon>Viridiplantae</taxon>
        <taxon>Streptophyta</taxon>
        <taxon>Embryophyta</taxon>
        <taxon>Tracheophyta</taxon>
        <taxon>Spermatophyta</taxon>
        <taxon>Magnoliopsida</taxon>
        <taxon>Liliopsida</taxon>
        <taxon>Poales</taxon>
        <taxon>Poaceae</taxon>
        <taxon>PACMAD clade</taxon>
        <taxon>Arundinoideae</taxon>
        <taxon>Arundineae</taxon>
        <taxon>Arundo</taxon>
    </lineage>
</organism>
<sequence length="40" mass="4972">MMRIQIKMRKPWRTKPSTRISRKSSCKENILYMLMMRIEV</sequence>
<accession>A0A0A8YTS5</accession>
<dbReference type="AlphaFoldDB" id="A0A0A8YTS5"/>
<proteinExistence type="predicted"/>
<name>A0A0A8YTS5_ARUDO</name>